<organism evidence="2 3">
    <name type="scientific">Cylindrotheca closterium</name>
    <dbReference type="NCBI Taxonomy" id="2856"/>
    <lineage>
        <taxon>Eukaryota</taxon>
        <taxon>Sar</taxon>
        <taxon>Stramenopiles</taxon>
        <taxon>Ochrophyta</taxon>
        <taxon>Bacillariophyta</taxon>
        <taxon>Bacillariophyceae</taxon>
        <taxon>Bacillariophycidae</taxon>
        <taxon>Bacillariales</taxon>
        <taxon>Bacillariaceae</taxon>
        <taxon>Cylindrotheca</taxon>
    </lineage>
</organism>
<comment type="caution">
    <text evidence="2">The sequence shown here is derived from an EMBL/GenBank/DDBJ whole genome shotgun (WGS) entry which is preliminary data.</text>
</comment>
<accession>A0AAD2G3M5</accession>
<evidence type="ECO:0000256" key="1">
    <source>
        <dbReference type="SAM" id="MobiDB-lite"/>
    </source>
</evidence>
<reference evidence="2" key="1">
    <citation type="submission" date="2023-08" db="EMBL/GenBank/DDBJ databases">
        <authorList>
            <person name="Audoor S."/>
            <person name="Bilcke G."/>
        </authorList>
    </citation>
    <scope>NUCLEOTIDE SEQUENCE</scope>
</reference>
<name>A0AAD2G3M5_9STRA</name>
<dbReference type="Gene3D" id="3.40.50.720">
    <property type="entry name" value="NAD(P)-binding Rossmann-like Domain"/>
    <property type="match status" value="1"/>
</dbReference>
<sequence length="252" mass="27121">MGKGKIAVFGVGGSIGKGLIPLLVNANYDKFKVLVQKDETKSFLTRQDVIFRGEYYLERDAVIDSMKGCKKVMLALPRTLKRLELIGYAKFIGECSVAARVPTLIRLAVADYDTMPETSEDVENFRLLDEYLDTLAIEVVTIQSGTMVSGKWSTPKINRRRKRQKQQAVNVKETSSKTTSKTKKDEDDFIGLSVTFDSTSEEASPSPNAGGGGQPPASAPPTPAGSGLWNLLASGGSRPGGATSPTKSTGPK</sequence>
<dbReference type="EMBL" id="CAKOGP040002091">
    <property type="protein sequence ID" value="CAJ1961587.1"/>
    <property type="molecule type" value="Genomic_DNA"/>
</dbReference>
<feature type="region of interest" description="Disordered" evidence="1">
    <location>
        <begin position="149"/>
        <end position="252"/>
    </location>
</feature>
<dbReference type="AlphaFoldDB" id="A0AAD2G3M5"/>
<evidence type="ECO:0000313" key="3">
    <source>
        <dbReference type="Proteomes" id="UP001295423"/>
    </source>
</evidence>
<gene>
    <name evidence="2" type="ORF">CYCCA115_LOCUS19271</name>
</gene>
<dbReference type="Proteomes" id="UP001295423">
    <property type="component" value="Unassembled WGS sequence"/>
</dbReference>
<keyword evidence="3" id="KW-1185">Reference proteome</keyword>
<feature type="compositionally biased region" description="Polar residues" evidence="1">
    <location>
        <begin position="243"/>
        <end position="252"/>
    </location>
</feature>
<evidence type="ECO:0000313" key="2">
    <source>
        <dbReference type="EMBL" id="CAJ1961587.1"/>
    </source>
</evidence>
<proteinExistence type="predicted"/>
<protein>
    <submittedName>
        <fullName evidence="2">Uncharacterized protein</fullName>
    </submittedName>
</protein>